<evidence type="ECO:0000313" key="1">
    <source>
        <dbReference type="Ensembl" id="ENSPANP00000050666.1"/>
    </source>
</evidence>
<proteinExistence type="predicted"/>
<keyword evidence="2" id="KW-1185">Reference proteome</keyword>
<name>A0A8I5MZH7_PAPAN</name>
<dbReference type="PANTHER" id="PTHR46254:SF3">
    <property type="entry name" value="SECRETED PROTEIN"/>
    <property type="match status" value="1"/>
</dbReference>
<dbReference type="AlphaFoldDB" id="A0A8I5MZH7"/>
<evidence type="ECO:0000313" key="2">
    <source>
        <dbReference type="Proteomes" id="UP000028761"/>
    </source>
</evidence>
<organism evidence="1 2">
    <name type="scientific">Papio anubis</name>
    <name type="common">Olive baboon</name>
    <dbReference type="NCBI Taxonomy" id="9555"/>
    <lineage>
        <taxon>Eukaryota</taxon>
        <taxon>Metazoa</taxon>
        <taxon>Chordata</taxon>
        <taxon>Craniata</taxon>
        <taxon>Vertebrata</taxon>
        <taxon>Euteleostomi</taxon>
        <taxon>Mammalia</taxon>
        <taxon>Eutheria</taxon>
        <taxon>Euarchontoglires</taxon>
        <taxon>Primates</taxon>
        <taxon>Haplorrhini</taxon>
        <taxon>Catarrhini</taxon>
        <taxon>Cercopithecidae</taxon>
        <taxon>Cercopithecinae</taxon>
        <taxon>Papio</taxon>
    </lineage>
</organism>
<dbReference type="GeneTree" id="ENSGT00940000167556"/>
<dbReference type="Proteomes" id="UP000028761">
    <property type="component" value="Chromosome 13"/>
</dbReference>
<dbReference type="Ensembl" id="ENSPANT00000076738.1">
    <property type="protein sequence ID" value="ENSPANP00000050666.1"/>
    <property type="gene ID" value="ENSPANG00000045180.1"/>
</dbReference>
<protein>
    <submittedName>
        <fullName evidence="1">Uncharacterized protein</fullName>
    </submittedName>
</protein>
<reference evidence="1" key="2">
    <citation type="submission" date="2025-08" db="UniProtKB">
        <authorList>
            <consortium name="Ensembl"/>
        </authorList>
    </citation>
    <scope>IDENTIFICATION</scope>
</reference>
<accession>A0A8I5MZH7</accession>
<reference evidence="1 2" key="1">
    <citation type="submission" date="2012-03" db="EMBL/GenBank/DDBJ databases">
        <title>Whole Genome Assembly of Papio anubis.</title>
        <authorList>
            <person name="Liu Y.L."/>
            <person name="Abraham K.A."/>
            <person name="Akbar H.A."/>
            <person name="Ali S.A."/>
            <person name="Anosike U.A."/>
            <person name="Aqrawi P.A."/>
            <person name="Arias F.A."/>
            <person name="Attaway T.A."/>
            <person name="Awwad R.A."/>
            <person name="Babu C.B."/>
            <person name="Bandaranaike D.B."/>
            <person name="Battles P.B."/>
            <person name="Bell A.B."/>
            <person name="Beltran B.B."/>
            <person name="Berhane-Mersha D.B."/>
            <person name="Bess C.B."/>
            <person name="Bickham C.B."/>
            <person name="Bolden T.B."/>
            <person name="Carter K.C."/>
            <person name="Chau D.C."/>
            <person name="Chavez A.C."/>
            <person name="Clerc-Blankenburg K.C."/>
            <person name="Coyle M.C."/>
            <person name="Dao M.D."/>
            <person name="Davila M.L.D."/>
            <person name="Davy-Carroll L.D."/>
            <person name="Denson S.D."/>
            <person name="Dinh H.D."/>
            <person name="Fernandez S.F."/>
            <person name="Fernando P.F."/>
            <person name="Forbes L.F."/>
            <person name="Francis C.F."/>
            <person name="Francisco L.F."/>
            <person name="Fu Q.F."/>
            <person name="Garcia-Iii R.G."/>
            <person name="Garrett T.G."/>
            <person name="Gross S.G."/>
            <person name="Gubbala S.G."/>
            <person name="Hirani K.H."/>
            <person name="Hogues M.H."/>
            <person name="Hollins B.H."/>
            <person name="Jackson L.J."/>
            <person name="Javaid M.J."/>
            <person name="Jhangiani S.J."/>
            <person name="Johnson A.J."/>
            <person name="Johnson B.J."/>
            <person name="Jones J.J."/>
            <person name="Joshi V.J."/>
            <person name="Kalu J.K."/>
            <person name="Khan N.K."/>
            <person name="Korchina V.K."/>
            <person name="Kovar C.K."/>
            <person name="Lago L.L."/>
            <person name="Lara F.L."/>
            <person name="Le T.-K.L."/>
            <person name="Lee S.L."/>
            <person name="Legall-Iii F.L."/>
            <person name="Lemon S.L."/>
            <person name="Liu J.L."/>
            <person name="Liu Y.-S.L."/>
            <person name="Liyanage D.L."/>
            <person name="Lopez J.L."/>
            <person name="Lorensuhewa L.L."/>
            <person name="Mata R.M."/>
            <person name="Mathew T.M."/>
            <person name="Mercado C.M."/>
            <person name="Mercado I.M."/>
            <person name="Morales K.M."/>
            <person name="Morgan M.M."/>
            <person name="Munidasa M.M."/>
            <person name="Ngo D.N."/>
            <person name="Nguyen L.N."/>
            <person name="Nguyen T.N."/>
            <person name="Nguyen N.N."/>
            <person name="Obregon M.O."/>
            <person name="Okwuonu G.O."/>
            <person name="Ongeri F.O."/>
            <person name="Onwere C.O."/>
            <person name="Osifeso I.O."/>
            <person name="Parra A.P."/>
            <person name="Patil S.P."/>
            <person name="Perez A.P."/>
            <person name="Perez Y.P."/>
            <person name="Pham C.P."/>
            <person name="Pu L.-L.P."/>
            <person name="Puazo M.P."/>
            <person name="Quiroz J.Q."/>
            <person name="Rouhana J.R."/>
            <person name="Ruiz M.R."/>
            <person name="Ruiz S.-J.R."/>
            <person name="Saada N.S."/>
            <person name="Santibanez J.S."/>
            <person name="Scheel M.S."/>
            <person name="Schneider B.S."/>
            <person name="Simmons D.S."/>
            <person name="Sisson I.S."/>
            <person name="Tang L.-Y.T."/>
            <person name="Thornton R.T."/>
            <person name="Tisius J.T."/>
            <person name="Toledanes G.T."/>
            <person name="Trejos Z.T."/>
            <person name="Usmani K.U."/>
            <person name="Varghese R.V."/>
            <person name="Vattathil S.V."/>
            <person name="Vee V.V."/>
            <person name="Walker D.W."/>
            <person name="Weissenberger G.W."/>
            <person name="White C.W."/>
            <person name="Williams A.W."/>
            <person name="Woodworth J.W."/>
            <person name="Wright R.W."/>
            <person name="Zhu Y.Z."/>
            <person name="Han Y.H."/>
            <person name="Newsham I.N."/>
            <person name="Nazareth L.N."/>
            <person name="Worley K.W."/>
            <person name="Muzny D.M."/>
            <person name="Rogers J.R."/>
            <person name="Gibbs R.G."/>
        </authorList>
    </citation>
    <scope>NUCLEOTIDE SEQUENCE [LARGE SCALE GENOMIC DNA]</scope>
</reference>
<dbReference type="PRINTS" id="PR02045">
    <property type="entry name" value="F138DOMAIN"/>
</dbReference>
<dbReference type="PANTHER" id="PTHR46254">
    <property type="entry name" value="PROTEIN GVQW1-RELATED"/>
    <property type="match status" value="1"/>
</dbReference>
<sequence length="98" mass="11176">MFIAALFLFFSFLFFFFFQMEFHFFGTQAGVAWCNLGSLQPPPPGFKQFPCLSLLSGWDYRCPHHALLIFVFLVKTGFHHVGQASLKLLTSGDRDHPG</sequence>
<reference evidence="1" key="3">
    <citation type="submission" date="2025-09" db="UniProtKB">
        <authorList>
            <consortium name="Ensembl"/>
        </authorList>
    </citation>
    <scope>IDENTIFICATION</scope>
</reference>